<proteinExistence type="inferred from homology"/>
<dbReference type="InterPro" id="IPR002933">
    <property type="entry name" value="Peptidase_M20"/>
</dbReference>
<evidence type="ECO:0000313" key="5">
    <source>
        <dbReference type="EMBL" id="EHJ07370.1"/>
    </source>
</evidence>
<dbReference type="EMBL" id="AEUN01000478">
    <property type="protein sequence ID" value="EHJ07370.1"/>
    <property type="molecule type" value="Genomic_DNA"/>
</dbReference>
<dbReference type="Gene3D" id="3.40.630.10">
    <property type="entry name" value="Zn peptidases"/>
    <property type="match status" value="1"/>
</dbReference>
<evidence type="ECO:0000256" key="3">
    <source>
        <dbReference type="PIRSR" id="PIRSR005962-1"/>
    </source>
</evidence>
<feature type="binding site" evidence="3">
    <location>
        <position position="345"/>
    </location>
    <ligand>
        <name>Mn(2+)</name>
        <dbReference type="ChEBI" id="CHEBI:29035"/>
        <label>2</label>
    </ligand>
</feature>
<dbReference type="OrthoDB" id="9776731at2"/>
<reference evidence="5 6" key="1">
    <citation type="journal article" date="2012" name="BMC Genomics">
        <title>Comparative genomic analysis of the genus Staphylococcus including Staphylococcus aureus and its newly described sister species Staphylococcus simiae.</title>
        <authorList>
            <person name="Suzuki H."/>
            <person name="Lefebure T."/>
            <person name="Pavinski Bitar P."/>
            <person name="Stanhope M.J."/>
        </authorList>
    </citation>
    <scope>NUCLEOTIDE SEQUENCE [LARGE SCALE GENOMIC DNA]</scope>
    <source>
        <strain evidence="5 6">CCM 7213</strain>
    </source>
</reference>
<keyword evidence="3" id="KW-0464">Manganese</keyword>
<feature type="binding site" evidence="3">
    <location>
        <position position="94"/>
    </location>
    <ligand>
        <name>Mn(2+)</name>
        <dbReference type="ChEBI" id="CHEBI:29035"/>
        <label>2</label>
    </ligand>
</feature>
<dbReference type="PIRSF" id="PIRSF005962">
    <property type="entry name" value="Pept_M20D_amidohydro"/>
    <property type="match status" value="1"/>
</dbReference>
<evidence type="ECO:0000256" key="2">
    <source>
        <dbReference type="ARBA" id="ARBA00022801"/>
    </source>
</evidence>
<feature type="binding site" evidence="3">
    <location>
        <position position="92"/>
    </location>
    <ligand>
        <name>Mn(2+)</name>
        <dbReference type="ChEBI" id="CHEBI:29035"/>
        <label>2</label>
    </ligand>
</feature>
<feature type="binding site" evidence="3">
    <location>
        <position position="128"/>
    </location>
    <ligand>
        <name>Mn(2+)</name>
        <dbReference type="ChEBI" id="CHEBI:29035"/>
        <label>2</label>
    </ligand>
</feature>
<dbReference type="FunFam" id="3.30.70.360:FF:000014">
    <property type="entry name" value="N-acyl-L-amino acid amidohydrolase"/>
    <property type="match status" value="1"/>
</dbReference>
<dbReference type="InterPro" id="IPR036264">
    <property type="entry name" value="Bact_exopeptidase_dim_dom"/>
</dbReference>
<accession>G5JKB6</accession>
<name>G5JKB6_9STAP</name>
<keyword evidence="2" id="KW-0378">Hydrolase</keyword>
<dbReference type="PANTHER" id="PTHR11014:SF63">
    <property type="entry name" value="METALLOPEPTIDASE, PUTATIVE (AFU_ORTHOLOGUE AFUA_6G09600)-RELATED"/>
    <property type="match status" value="1"/>
</dbReference>
<dbReference type="RefSeq" id="WP_002464619.1">
    <property type="nucleotide sequence ID" value="NZ_AEUN01000478.1"/>
</dbReference>
<keyword evidence="3" id="KW-0479">Metal-binding</keyword>
<comment type="cofactor">
    <cofactor evidence="3">
        <name>Mn(2+)</name>
        <dbReference type="ChEBI" id="CHEBI:29035"/>
    </cofactor>
    <text evidence="3">The Mn(2+) ion enhances activity.</text>
</comment>
<dbReference type="Gene3D" id="3.30.70.360">
    <property type="match status" value="1"/>
</dbReference>
<dbReference type="SUPFAM" id="SSF53187">
    <property type="entry name" value="Zn-dependent exopeptidases"/>
    <property type="match status" value="1"/>
</dbReference>
<dbReference type="PANTHER" id="PTHR11014">
    <property type="entry name" value="PEPTIDASE M20 FAMILY MEMBER"/>
    <property type="match status" value="1"/>
</dbReference>
<dbReference type="GO" id="GO:0016787">
    <property type="term" value="F:hydrolase activity"/>
    <property type="evidence" value="ECO:0007669"/>
    <property type="project" value="UniProtKB-KW"/>
</dbReference>
<feature type="binding site" evidence="3">
    <location>
        <position position="152"/>
    </location>
    <ligand>
        <name>Mn(2+)</name>
        <dbReference type="ChEBI" id="CHEBI:29035"/>
        <label>2</label>
    </ligand>
</feature>
<dbReference type="NCBIfam" id="TIGR01891">
    <property type="entry name" value="amidohydrolases"/>
    <property type="match status" value="1"/>
</dbReference>
<comment type="caution">
    <text evidence="5">The sequence shown here is derived from an EMBL/GenBank/DDBJ whole genome shotgun (WGS) entry which is preliminary data.</text>
</comment>
<dbReference type="Pfam" id="PF01546">
    <property type="entry name" value="Peptidase_M20"/>
    <property type="match status" value="1"/>
</dbReference>
<keyword evidence="6" id="KW-1185">Reference proteome</keyword>
<gene>
    <name evidence="5" type="ORF">SS7213T_09639</name>
</gene>
<organism evidence="5 6">
    <name type="scientific">Staphylococcus simiae CCM 7213 = CCUG 51256</name>
    <dbReference type="NCBI Taxonomy" id="911238"/>
    <lineage>
        <taxon>Bacteria</taxon>
        <taxon>Bacillati</taxon>
        <taxon>Bacillota</taxon>
        <taxon>Bacilli</taxon>
        <taxon>Bacillales</taxon>
        <taxon>Staphylococcaceae</taxon>
        <taxon>Staphylococcus</taxon>
    </lineage>
</organism>
<dbReference type="InterPro" id="IPR017439">
    <property type="entry name" value="Amidohydrolase"/>
</dbReference>
<dbReference type="InterPro" id="IPR011650">
    <property type="entry name" value="Peptidase_M20_dimer"/>
</dbReference>
<dbReference type="GO" id="GO:0046872">
    <property type="term" value="F:metal ion binding"/>
    <property type="evidence" value="ECO:0007669"/>
    <property type="project" value="UniProtKB-KW"/>
</dbReference>
<evidence type="ECO:0000313" key="6">
    <source>
        <dbReference type="Proteomes" id="UP000005413"/>
    </source>
</evidence>
<dbReference type="PATRIC" id="fig|911238.3.peg.1680"/>
<dbReference type="Proteomes" id="UP000005413">
    <property type="component" value="Unassembled WGS sequence"/>
</dbReference>
<feature type="domain" description="Peptidase M20 dimerisation" evidence="4">
    <location>
        <begin position="176"/>
        <end position="267"/>
    </location>
</feature>
<evidence type="ECO:0000256" key="1">
    <source>
        <dbReference type="ARBA" id="ARBA00006153"/>
    </source>
</evidence>
<evidence type="ECO:0000259" key="4">
    <source>
        <dbReference type="Pfam" id="PF07687"/>
    </source>
</evidence>
<dbReference type="Pfam" id="PF07687">
    <property type="entry name" value="M20_dimer"/>
    <property type="match status" value="1"/>
</dbReference>
<comment type="similarity">
    <text evidence="1">Belongs to the peptidase M20 family.</text>
</comment>
<protein>
    <submittedName>
        <fullName evidence="5">M20/M25/M40 family peptidase</fullName>
    </submittedName>
</protein>
<dbReference type="SUPFAM" id="SSF55031">
    <property type="entry name" value="Bacterial exopeptidase dimerisation domain"/>
    <property type="match status" value="1"/>
</dbReference>
<sequence length="372" mass="40817">MTDYNQLVAWRRYFHQHPELSNEEINTTAKLQQILEEHDINILETPLKTGLVAEIGQGDQCIAIRSDIDALPINELVNHDFKSVKSDVMHACGHDIHMASVLGTALQLKAIEGQLNGRVKIIFQAAEELGYGALEVVNTGIVDDVSAILGFHNYPSLNVGEFAIKSGVITSAVDRFEFNIQGVGGHAAKPEQSNDPVIVLGQLINSIQSIVSRNISAFDEAVVTIGQVTSGSTWNVIADQAYVQGTVRTFDANVRDLIEQRLQDIAQGLTAMFNATVTLNYTKLPGAVINDQQLTDKAIQVAQEVGYNVNVMEEPLTIGEDFSGFSQQIPGVFAFIGSNSNYDLHHPQYDPDEMILKKVPSYFVNLVKQLLV</sequence>
<dbReference type="AlphaFoldDB" id="G5JKB6"/>